<accession>A0A5B6WGB1</accession>
<dbReference type="Proteomes" id="UP000325315">
    <property type="component" value="Unassembled WGS sequence"/>
</dbReference>
<organism evidence="1 2">
    <name type="scientific">Gossypium australe</name>
    <dbReference type="NCBI Taxonomy" id="47621"/>
    <lineage>
        <taxon>Eukaryota</taxon>
        <taxon>Viridiplantae</taxon>
        <taxon>Streptophyta</taxon>
        <taxon>Embryophyta</taxon>
        <taxon>Tracheophyta</taxon>
        <taxon>Spermatophyta</taxon>
        <taxon>Magnoliopsida</taxon>
        <taxon>eudicotyledons</taxon>
        <taxon>Gunneridae</taxon>
        <taxon>Pentapetalae</taxon>
        <taxon>rosids</taxon>
        <taxon>malvids</taxon>
        <taxon>Malvales</taxon>
        <taxon>Malvaceae</taxon>
        <taxon>Malvoideae</taxon>
        <taxon>Gossypium</taxon>
    </lineage>
</organism>
<keyword evidence="2" id="KW-1185">Reference proteome</keyword>
<gene>
    <name evidence="1" type="ORF">EPI10_020359</name>
</gene>
<keyword evidence="1" id="KW-0418">Kinase</keyword>
<evidence type="ECO:0000313" key="1">
    <source>
        <dbReference type="EMBL" id="KAA3479882.1"/>
    </source>
</evidence>
<name>A0A5B6WGB1_9ROSI</name>
<reference evidence="1" key="1">
    <citation type="submission" date="2019-08" db="EMBL/GenBank/DDBJ databases">
        <authorList>
            <person name="Liu F."/>
        </authorList>
    </citation>
    <scope>NUCLEOTIDE SEQUENCE [LARGE SCALE GENOMIC DNA]</scope>
    <source>
        <strain evidence="1">PA1801</strain>
        <tissue evidence="1">Leaf</tissue>
    </source>
</reference>
<dbReference type="EMBL" id="SMMG02000003">
    <property type="protein sequence ID" value="KAA3479882.1"/>
    <property type="molecule type" value="Genomic_DNA"/>
</dbReference>
<keyword evidence="1" id="KW-0808">Transferase</keyword>
<dbReference type="GO" id="GO:0016301">
    <property type="term" value="F:kinase activity"/>
    <property type="evidence" value="ECO:0007669"/>
    <property type="project" value="UniProtKB-KW"/>
</dbReference>
<keyword evidence="1" id="KW-0675">Receptor</keyword>
<sequence length="78" mass="8064">MGRGQRAPSRGAGQTEARQPVLVYAACCREDGDAPDVITVHIGSTNSYIACSVSENLGLSVESTSSEVIVISPLGQSI</sequence>
<dbReference type="OrthoDB" id="1300414at2759"/>
<comment type="caution">
    <text evidence="1">The sequence shown here is derived from an EMBL/GenBank/DDBJ whole genome shotgun (WGS) entry which is preliminary data.</text>
</comment>
<dbReference type="AlphaFoldDB" id="A0A5B6WGB1"/>
<protein>
    <submittedName>
        <fullName evidence="1">Putative LRR receptor-like serine/threonine-protein kinase</fullName>
    </submittedName>
</protein>
<evidence type="ECO:0000313" key="2">
    <source>
        <dbReference type="Proteomes" id="UP000325315"/>
    </source>
</evidence>
<proteinExistence type="predicted"/>